<keyword evidence="3" id="KW-0808">Transferase</keyword>
<dbReference type="GO" id="GO:0016747">
    <property type="term" value="F:acyltransferase activity, transferring groups other than amino-acyl groups"/>
    <property type="evidence" value="ECO:0007669"/>
    <property type="project" value="InterPro"/>
</dbReference>
<proteinExistence type="predicted"/>
<dbReference type="InterPro" id="IPR016181">
    <property type="entry name" value="Acyl_CoA_acyltransferase"/>
</dbReference>
<accession>A0A5M6IFD5</accession>
<dbReference type="Pfam" id="PF13508">
    <property type="entry name" value="Acetyltransf_7"/>
    <property type="match status" value="1"/>
</dbReference>
<evidence type="ECO:0000313" key="4">
    <source>
        <dbReference type="Proteomes" id="UP000324065"/>
    </source>
</evidence>
<dbReference type="Proteomes" id="UP000324065">
    <property type="component" value="Unassembled WGS sequence"/>
</dbReference>
<dbReference type="EMBL" id="VWPJ01000002">
    <property type="protein sequence ID" value="KAA5606990.1"/>
    <property type="molecule type" value="Genomic_DNA"/>
</dbReference>
<evidence type="ECO:0000256" key="1">
    <source>
        <dbReference type="SAM" id="MobiDB-lite"/>
    </source>
</evidence>
<evidence type="ECO:0000259" key="2">
    <source>
        <dbReference type="PROSITE" id="PS51186"/>
    </source>
</evidence>
<feature type="compositionally biased region" description="Low complexity" evidence="1">
    <location>
        <begin position="228"/>
        <end position="243"/>
    </location>
</feature>
<dbReference type="SUPFAM" id="SSF55729">
    <property type="entry name" value="Acyl-CoA N-acyltransferases (Nat)"/>
    <property type="match status" value="1"/>
</dbReference>
<gene>
    <name evidence="3" type="ORF">F1188_03530</name>
</gene>
<protein>
    <submittedName>
        <fullName evidence="3">GNAT family N-acetyltransferase</fullName>
    </submittedName>
</protein>
<comment type="caution">
    <text evidence="3">The sequence shown here is derived from an EMBL/GenBank/DDBJ whole genome shotgun (WGS) entry which is preliminary data.</text>
</comment>
<feature type="region of interest" description="Disordered" evidence="1">
    <location>
        <begin position="197"/>
        <end position="243"/>
    </location>
</feature>
<dbReference type="CDD" id="cd04301">
    <property type="entry name" value="NAT_SF"/>
    <property type="match status" value="1"/>
</dbReference>
<name>A0A5M6IFD5_9PROT</name>
<evidence type="ECO:0000313" key="3">
    <source>
        <dbReference type="EMBL" id="KAA5606990.1"/>
    </source>
</evidence>
<dbReference type="OrthoDB" id="275336at2"/>
<dbReference type="AlphaFoldDB" id="A0A5M6IFD5"/>
<feature type="domain" description="N-acetyltransferase" evidence="2">
    <location>
        <begin position="50"/>
        <end position="219"/>
    </location>
</feature>
<dbReference type="InterPro" id="IPR000182">
    <property type="entry name" value="GNAT_dom"/>
</dbReference>
<dbReference type="Gene3D" id="3.40.630.30">
    <property type="match status" value="1"/>
</dbReference>
<sequence>MIDVLSPQPALSLTLDEAQRRPIPPGRLREVVTDMECRTAPTDPPPPLPVGVRLVRHAGDLTWDVFGPIFHAVGAPWMWRDRLHRTPEAEAAHLADPGVVIHLLARVTDGAILGFCEMDCRDPAAGFKVLYFGLMPDVIGGGLGRALFAHALADAWTQRPSRIALDTCTHDSPRAVGFYEKFGFQVVGSPRVTEFDDPRRTGLLPPSAGADIPWAPLTERPPALRTNAETPAPETSAAETSAP</sequence>
<dbReference type="PROSITE" id="PS51186">
    <property type="entry name" value="GNAT"/>
    <property type="match status" value="1"/>
</dbReference>
<keyword evidence="4" id="KW-1185">Reference proteome</keyword>
<reference evidence="3 4" key="1">
    <citation type="submission" date="2019-09" db="EMBL/GenBank/DDBJ databases">
        <title>Genome sequence of Roseospira marina, one of the more divergent members of the non-sulfur purple photosynthetic bacterial family, the Rhodospirillaceae.</title>
        <authorList>
            <person name="Meyer T."/>
            <person name="Kyndt J."/>
        </authorList>
    </citation>
    <scope>NUCLEOTIDE SEQUENCE [LARGE SCALE GENOMIC DNA]</scope>
    <source>
        <strain evidence="3 4">DSM 15113</strain>
    </source>
</reference>
<organism evidence="3 4">
    <name type="scientific">Roseospira marina</name>
    <dbReference type="NCBI Taxonomy" id="140057"/>
    <lineage>
        <taxon>Bacteria</taxon>
        <taxon>Pseudomonadati</taxon>
        <taxon>Pseudomonadota</taxon>
        <taxon>Alphaproteobacteria</taxon>
        <taxon>Rhodospirillales</taxon>
        <taxon>Rhodospirillaceae</taxon>
        <taxon>Roseospira</taxon>
    </lineage>
</organism>
<dbReference type="RefSeq" id="WP_150061000.1">
    <property type="nucleotide sequence ID" value="NZ_JACHII010000003.1"/>
</dbReference>